<evidence type="ECO:0000259" key="6">
    <source>
        <dbReference type="Pfam" id="PF02797"/>
    </source>
</evidence>
<dbReference type="FunFam" id="3.40.47.10:FF:000014">
    <property type="entry name" value="Chalcone synthase 1"/>
    <property type="match status" value="1"/>
</dbReference>
<comment type="caution">
    <text evidence="7">The sequence shown here is derived from an EMBL/GenBank/DDBJ whole genome shotgun (WGS) entry which is preliminary data.</text>
</comment>
<feature type="active site" description="Acyl-thioester intermediate" evidence="4">
    <location>
        <position position="157"/>
    </location>
</feature>
<sequence>MTIRASSQQFPHYGPTSSASRIEAVAAVTPPHRYPQARLTQLFTDLLGATDVNRAVVERIHGNAGVSFRHLALPIDAYAGLTDFGMSNDAFIDVAVDLGVRAVSEALAQAGRSPDELDLLVSSTVTGLAVPSLDARIAARMGLRADLKRIPMVGLGCVAGAAGIARVHDYLVGHPGRLACLVTVELCSLTVQRQDPTMANLVASSLFGDGAAAVLMTAADGADGDAPDAGSGIRNAIGPATSSRVAADRSSEPTDLVRGAAITVIDTRSRMYSDSERAMGWDVGATGLRVVLGVEVPDLVRANLRADVDDFLRSHALTRDDIGWWVAHPGGPKVLEAMQEALAVPRDALALTWASLDRIGNLSSASVLHVLADTLRERPPAAGSYGVLLAMGPGFCLEMVLLQSVSR</sequence>
<dbReference type="GO" id="GO:0016747">
    <property type="term" value="F:acyltransferase activity, transferring groups other than amino-acyl groups"/>
    <property type="evidence" value="ECO:0007669"/>
    <property type="project" value="InterPro"/>
</dbReference>
<dbReference type="Gene3D" id="3.40.47.10">
    <property type="match status" value="2"/>
</dbReference>
<dbReference type="AlphaFoldDB" id="A0A561E8G6"/>
<dbReference type="OrthoDB" id="9786288at2"/>
<evidence type="ECO:0000256" key="1">
    <source>
        <dbReference type="ARBA" id="ARBA00005531"/>
    </source>
</evidence>
<dbReference type="Pfam" id="PF00195">
    <property type="entry name" value="Chal_sti_synt_N"/>
    <property type="match status" value="1"/>
</dbReference>
<dbReference type="PANTHER" id="PTHR11877">
    <property type="entry name" value="HYDROXYMETHYLGLUTARYL-COA SYNTHASE"/>
    <property type="match status" value="1"/>
</dbReference>
<accession>A0A561E8G6</accession>
<dbReference type="SUPFAM" id="SSF53901">
    <property type="entry name" value="Thiolase-like"/>
    <property type="match status" value="1"/>
</dbReference>
<evidence type="ECO:0000256" key="2">
    <source>
        <dbReference type="ARBA" id="ARBA00022679"/>
    </source>
</evidence>
<evidence type="ECO:0000313" key="7">
    <source>
        <dbReference type="EMBL" id="TWE11904.1"/>
    </source>
</evidence>
<feature type="domain" description="Chalcone/stilbene synthase N-terminal" evidence="5">
    <location>
        <begin position="93"/>
        <end position="218"/>
    </location>
</feature>
<name>A0A561E8G6_9MICO</name>
<feature type="domain" description="Chalcone/stilbene synthase C-terminal" evidence="6">
    <location>
        <begin position="274"/>
        <end position="405"/>
    </location>
</feature>
<dbReference type="InterPro" id="IPR001099">
    <property type="entry name" value="Chalcone/stilbene_synt_N"/>
</dbReference>
<dbReference type="InterPro" id="IPR012328">
    <property type="entry name" value="Chalcone/stilbene_synt_C"/>
</dbReference>
<dbReference type="PIRSF" id="PIRSF000451">
    <property type="entry name" value="PKS_III"/>
    <property type="match status" value="1"/>
</dbReference>
<gene>
    <name evidence="7" type="ORF">BKA23_0697</name>
</gene>
<reference evidence="7 8" key="1">
    <citation type="submission" date="2019-06" db="EMBL/GenBank/DDBJ databases">
        <title>Sequencing the genomes of 1000 actinobacteria strains.</title>
        <authorList>
            <person name="Klenk H.-P."/>
        </authorList>
    </citation>
    <scope>NUCLEOTIDE SEQUENCE [LARGE SCALE GENOMIC DNA]</scope>
    <source>
        <strain evidence="7 8">DSM 19560</strain>
    </source>
</reference>
<dbReference type="InterPro" id="IPR016039">
    <property type="entry name" value="Thiolase-like"/>
</dbReference>
<organism evidence="7 8">
    <name type="scientific">Rudaeicoccus suwonensis</name>
    <dbReference type="NCBI Taxonomy" id="657409"/>
    <lineage>
        <taxon>Bacteria</taxon>
        <taxon>Bacillati</taxon>
        <taxon>Actinomycetota</taxon>
        <taxon>Actinomycetes</taxon>
        <taxon>Micrococcales</taxon>
        <taxon>Dermacoccaceae</taxon>
        <taxon>Rudaeicoccus</taxon>
    </lineage>
</organism>
<dbReference type="EMBL" id="VIVQ01000001">
    <property type="protein sequence ID" value="TWE11904.1"/>
    <property type="molecule type" value="Genomic_DNA"/>
</dbReference>
<dbReference type="PANTHER" id="PTHR11877:SF99">
    <property type="entry name" value="1,3,6,8-TETRAHYDROXYNAPHTHALENE SYNTHASE"/>
    <property type="match status" value="1"/>
</dbReference>
<dbReference type="Pfam" id="PF02797">
    <property type="entry name" value="Chal_sti_synt_C"/>
    <property type="match status" value="1"/>
</dbReference>
<evidence type="ECO:0000256" key="3">
    <source>
        <dbReference type="ARBA" id="ARBA00023315"/>
    </source>
</evidence>
<comment type="similarity">
    <text evidence="1">Belongs to the thiolase-like superfamily. Chalcone/stilbene synthases family.</text>
</comment>
<evidence type="ECO:0000313" key="8">
    <source>
        <dbReference type="Proteomes" id="UP000318297"/>
    </source>
</evidence>
<dbReference type="InterPro" id="IPR011141">
    <property type="entry name" value="Polyketide_synthase_type-III"/>
</dbReference>
<evidence type="ECO:0000259" key="5">
    <source>
        <dbReference type="Pfam" id="PF00195"/>
    </source>
</evidence>
<dbReference type="GO" id="GO:0030639">
    <property type="term" value="P:polyketide biosynthetic process"/>
    <property type="evidence" value="ECO:0007669"/>
    <property type="project" value="TreeGrafter"/>
</dbReference>
<protein>
    <submittedName>
        <fullName evidence="7">Isopalmitoylresorcinol synthase</fullName>
    </submittedName>
</protein>
<evidence type="ECO:0000256" key="4">
    <source>
        <dbReference type="PIRSR" id="PIRSR000451-1"/>
    </source>
</evidence>
<keyword evidence="8" id="KW-1185">Reference proteome</keyword>
<dbReference type="RefSeq" id="WP_145225484.1">
    <property type="nucleotide sequence ID" value="NZ_VIVQ01000001.1"/>
</dbReference>
<keyword evidence="3" id="KW-0012">Acyltransferase</keyword>
<dbReference type="CDD" id="cd00831">
    <property type="entry name" value="CHS_like"/>
    <property type="match status" value="1"/>
</dbReference>
<proteinExistence type="inferred from homology"/>
<dbReference type="Proteomes" id="UP000318297">
    <property type="component" value="Unassembled WGS sequence"/>
</dbReference>
<keyword evidence="2" id="KW-0808">Transferase</keyword>